<keyword evidence="3" id="KW-0813">Transport</keyword>
<feature type="transmembrane region" description="Helical" evidence="8">
    <location>
        <begin position="179"/>
        <end position="198"/>
    </location>
</feature>
<evidence type="ECO:0000256" key="5">
    <source>
        <dbReference type="ARBA" id="ARBA00022692"/>
    </source>
</evidence>
<feature type="transmembrane region" description="Helical" evidence="8">
    <location>
        <begin position="128"/>
        <end position="145"/>
    </location>
</feature>
<feature type="transmembrane region" description="Helical" evidence="8">
    <location>
        <begin position="35"/>
        <end position="54"/>
    </location>
</feature>
<evidence type="ECO:0000256" key="2">
    <source>
        <dbReference type="ARBA" id="ARBA00007362"/>
    </source>
</evidence>
<protein>
    <submittedName>
        <fullName evidence="10">Uncharacterized inner membrane protein RarD</fullName>
    </submittedName>
</protein>
<dbReference type="InterPro" id="IPR000620">
    <property type="entry name" value="EamA_dom"/>
</dbReference>
<dbReference type="PANTHER" id="PTHR22911:SF137">
    <property type="entry name" value="SOLUTE CARRIER FAMILY 35 MEMBER G2-RELATED"/>
    <property type="match status" value="1"/>
</dbReference>
<dbReference type="NCBIfam" id="TIGR00688">
    <property type="entry name" value="rarD"/>
    <property type="match status" value="1"/>
</dbReference>
<feature type="transmembrane region" description="Helical" evidence="8">
    <location>
        <begin position="99"/>
        <end position="121"/>
    </location>
</feature>
<gene>
    <name evidence="10" type="ORF">MNBD_GAMMA02-1015</name>
</gene>
<feature type="transmembrane region" description="Helical" evidence="8">
    <location>
        <begin position="151"/>
        <end position="167"/>
    </location>
</feature>
<dbReference type="Pfam" id="PF00892">
    <property type="entry name" value="EamA"/>
    <property type="match status" value="2"/>
</dbReference>
<name>A0A3B0VVS5_9ZZZZ</name>
<feature type="domain" description="EamA" evidence="9">
    <location>
        <begin position="153"/>
        <end position="282"/>
    </location>
</feature>
<evidence type="ECO:0000256" key="6">
    <source>
        <dbReference type="ARBA" id="ARBA00022989"/>
    </source>
</evidence>
<keyword evidence="5 8" id="KW-0812">Transmembrane</keyword>
<proteinExistence type="inferred from homology"/>
<feature type="transmembrane region" description="Helical" evidence="8">
    <location>
        <begin position="265"/>
        <end position="287"/>
    </location>
</feature>
<evidence type="ECO:0000256" key="1">
    <source>
        <dbReference type="ARBA" id="ARBA00004651"/>
    </source>
</evidence>
<keyword evidence="6 8" id="KW-1133">Transmembrane helix</keyword>
<sequence>MPISEHKKGLNAGFFCFIFWGFAPIYFKLLQHVPAINIIAHRIIWAALFLLLFLAIREQQQLFQSLKVSKKQLLILFISGSLVTSNWLIFVWAVNDGQILATSLGYFINPLVNVFLGMLFLHERLNKVQIIALTIAASTTVYLGFFIGEPPWIALALAITFGLYGLVRKQLDVRPLIGLFWETTLLTIPALLFLTLMSPNEPSTTIDNSTLWLLVFSGLITILPLIGFNYAAKRLTLTAVGFLQYIAPTISFLIAVLFYGEVFTFGHQVAFAGIWAALLIISWRPMLQIIKRPAKIK</sequence>
<dbReference type="AlphaFoldDB" id="A0A3B0VVS5"/>
<dbReference type="InterPro" id="IPR004626">
    <property type="entry name" value="RarD"/>
</dbReference>
<dbReference type="PANTHER" id="PTHR22911">
    <property type="entry name" value="ACYL-MALONYL CONDENSING ENZYME-RELATED"/>
    <property type="match status" value="1"/>
</dbReference>
<feature type="domain" description="EamA" evidence="9">
    <location>
        <begin position="9"/>
        <end position="139"/>
    </location>
</feature>
<evidence type="ECO:0000256" key="8">
    <source>
        <dbReference type="SAM" id="Phobius"/>
    </source>
</evidence>
<evidence type="ECO:0000313" key="10">
    <source>
        <dbReference type="EMBL" id="VAW47151.1"/>
    </source>
</evidence>
<reference evidence="10" key="1">
    <citation type="submission" date="2018-06" db="EMBL/GenBank/DDBJ databases">
        <authorList>
            <person name="Zhirakovskaya E."/>
        </authorList>
    </citation>
    <scope>NUCLEOTIDE SEQUENCE</scope>
</reference>
<comment type="subcellular location">
    <subcellularLocation>
        <location evidence="1">Cell membrane</location>
        <topology evidence="1">Multi-pass membrane protein</topology>
    </subcellularLocation>
</comment>
<feature type="transmembrane region" description="Helical" evidence="8">
    <location>
        <begin position="210"/>
        <end position="232"/>
    </location>
</feature>
<feature type="transmembrane region" description="Helical" evidence="8">
    <location>
        <begin position="12"/>
        <end position="29"/>
    </location>
</feature>
<feature type="transmembrane region" description="Helical" evidence="8">
    <location>
        <begin position="239"/>
        <end position="259"/>
    </location>
</feature>
<evidence type="ECO:0000256" key="3">
    <source>
        <dbReference type="ARBA" id="ARBA00022448"/>
    </source>
</evidence>
<dbReference type="SUPFAM" id="SSF103481">
    <property type="entry name" value="Multidrug resistance efflux transporter EmrE"/>
    <property type="match status" value="2"/>
</dbReference>
<dbReference type="InterPro" id="IPR037185">
    <property type="entry name" value="EmrE-like"/>
</dbReference>
<organism evidence="10">
    <name type="scientific">hydrothermal vent metagenome</name>
    <dbReference type="NCBI Taxonomy" id="652676"/>
    <lineage>
        <taxon>unclassified sequences</taxon>
        <taxon>metagenomes</taxon>
        <taxon>ecological metagenomes</taxon>
    </lineage>
</organism>
<dbReference type="EMBL" id="UOFA01000324">
    <property type="protein sequence ID" value="VAW47151.1"/>
    <property type="molecule type" value="Genomic_DNA"/>
</dbReference>
<evidence type="ECO:0000256" key="4">
    <source>
        <dbReference type="ARBA" id="ARBA00022475"/>
    </source>
</evidence>
<accession>A0A3B0VVS5</accession>
<keyword evidence="7 8" id="KW-0472">Membrane</keyword>
<dbReference type="GO" id="GO:0005886">
    <property type="term" value="C:plasma membrane"/>
    <property type="evidence" value="ECO:0007669"/>
    <property type="project" value="UniProtKB-SubCell"/>
</dbReference>
<evidence type="ECO:0000256" key="7">
    <source>
        <dbReference type="ARBA" id="ARBA00023136"/>
    </source>
</evidence>
<feature type="transmembrane region" description="Helical" evidence="8">
    <location>
        <begin position="74"/>
        <end position="93"/>
    </location>
</feature>
<keyword evidence="4" id="KW-1003">Cell membrane</keyword>
<evidence type="ECO:0000259" key="9">
    <source>
        <dbReference type="Pfam" id="PF00892"/>
    </source>
</evidence>
<comment type="similarity">
    <text evidence="2">Belongs to the EamA transporter family.</text>
</comment>